<dbReference type="EMBL" id="JALNTZ010000001">
    <property type="protein sequence ID" value="KAJ3665085.1"/>
    <property type="molecule type" value="Genomic_DNA"/>
</dbReference>
<keyword evidence="20" id="KW-1185">Reference proteome</keyword>
<dbReference type="SMART" id="SM00632">
    <property type="entry name" value="Aamy_C"/>
    <property type="match status" value="1"/>
</dbReference>
<evidence type="ECO:0000313" key="19">
    <source>
        <dbReference type="EMBL" id="KAJ3665085.1"/>
    </source>
</evidence>
<evidence type="ECO:0000256" key="5">
    <source>
        <dbReference type="ARBA" id="ARBA00011245"/>
    </source>
</evidence>
<organism evidence="19 20">
    <name type="scientific">Zophobas morio</name>
    <dbReference type="NCBI Taxonomy" id="2755281"/>
    <lineage>
        <taxon>Eukaryota</taxon>
        <taxon>Metazoa</taxon>
        <taxon>Ecdysozoa</taxon>
        <taxon>Arthropoda</taxon>
        <taxon>Hexapoda</taxon>
        <taxon>Insecta</taxon>
        <taxon>Pterygota</taxon>
        <taxon>Neoptera</taxon>
        <taxon>Endopterygota</taxon>
        <taxon>Coleoptera</taxon>
        <taxon>Polyphaga</taxon>
        <taxon>Cucujiformia</taxon>
        <taxon>Tenebrionidae</taxon>
        <taxon>Zophobas</taxon>
    </lineage>
</organism>
<comment type="similarity">
    <text evidence="4 14">Belongs to the glycosyl hydrolase 13 family.</text>
</comment>
<evidence type="ECO:0000256" key="10">
    <source>
        <dbReference type="ARBA" id="ARBA00023157"/>
    </source>
</evidence>
<dbReference type="GO" id="GO:0004556">
    <property type="term" value="F:alpha-amylase activity"/>
    <property type="evidence" value="ECO:0007669"/>
    <property type="project" value="UniProtKB-UniRule"/>
</dbReference>
<dbReference type="InterPro" id="IPR006048">
    <property type="entry name" value="A-amylase/branching_C"/>
</dbReference>
<dbReference type="AlphaFoldDB" id="A0AA38IXP7"/>
<evidence type="ECO:0000259" key="17">
    <source>
        <dbReference type="SMART" id="SM00632"/>
    </source>
</evidence>
<evidence type="ECO:0000256" key="8">
    <source>
        <dbReference type="ARBA" id="ARBA00022801"/>
    </source>
</evidence>
<dbReference type="Pfam" id="PF02806">
    <property type="entry name" value="Alpha-amylase_C"/>
    <property type="match status" value="1"/>
</dbReference>
<evidence type="ECO:0000256" key="2">
    <source>
        <dbReference type="ARBA" id="ARBA00001913"/>
    </source>
</evidence>
<dbReference type="SMART" id="SM00642">
    <property type="entry name" value="Aamy"/>
    <property type="match status" value="1"/>
</dbReference>
<dbReference type="InterPro" id="IPR017853">
    <property type="entry name" value="GH"/>
</dbReference>
<keyword evidence="9" id="KW-0106">Calcium</keyword>
<keyword evidence="12 15" id="KW-0119">Carbohydrate metabolism</keyword>
<evidence type="ECO:0000256" key="16">
    <source>
        <dbReference type="SAM" id="SignalP"/>
    </source>
</evidence>
<evidence type="ECO:0000256" key="15">
    <source>
        <dbReference type="RuleBase" id="RU361134"/>
    </source>
</evidence>
<evidence type="ECO:0000256" key="6">
    <source>
        <dbReference type="ARBA" id="ARBA00012595"/>
    </source>
</evidence>
<evidence type="ECO:0000256" key="7">
    <source>
        <dbReference type="ARBA" id="ARBA00022723"/>
    </source>
</evidence>
<keyword evidence="7" id="KW-0479">Metal-binding</keyword>
<comment type="cofactor">
    <cofactor evidence="2">
        <name>Ca(2+)</name>
        <dbReference type="ChEBI" id="CHEBI:29108"/>
    </cofactor>
</comment>
<evidence type="ECO:0000256" key="12">
    <source>
        <dbReference type="ARBA" id="ARBA00023277"/>
    </source>
</evidence>
<dbReference type="InterPro" id="IPR031319">
    <property type="entry name" value="A-amylase_C"/>
</dbReference>
<dbReference type="PRINTS" id="PR00110">
    <property type="entry name" value="ALPHAAMYLASE"/>
</dbReference>
<protein>
    <recommendedName>
        <fullName evidence="6 15">Alpha-amylase</fullName>
        <ecNumber evidence="6 15">3.2.1.1</ecNumber>
    </recommendedName>
</protein>
<feature type="signal peptide" evidence="16">
    <location>
        <begin position="1"/>
        <end position="16"/>
    </location>
</feature>
<evidence type="ECO:0000256" key="11">
    <source>
        <dbReference type="ARBA" id="ARBA00023214"/>
    </source>
</evidence>
<keyword evidence="10" id="KW-1015">Disulfide bond</keyword>
<comment type="subunit">
    <text evidence="5">Monomer.</text>
</comment>
<gene>
    <name evidence="19" type="ORF">Zmor_000598</name>
</gene>
<feature type="domain" description="Alpha-amylase C-terminal" evidence="17">
    <location>
        <begin position="393"/>
        <end position="480"/>
    </location>
</feature>
<dbReference type="SUPFAM" id="SSF51445">
    <property type="entry name" value="(Trans)glycosidases"/>
    <property type="match status" value="1"/>
</dbReference>
<dbReference type="SUPFAM" id="SSF51011">
    <property type="entry name" value="Glycosyl hydrolase domain"/>
    <property type="match status" value="1"/>
</dbReference>
<dbReference type="EC" id="3.2.1.1" evidence="6 15"/>
<evidence type="ECO:0000256" key="13">
    <source>
        <dbReference type="ARBA" id="ARBA00023295"/>
    </source>
</evidence>
<dbReference type="Pfam" id="PF00128">
    <property type="entry name" value="Alpha-amylase"/>
    <property type="match status" value="1"/>
</dbReference>
<sequence length="482" mass="54612">MLLLLTIFCLPLLTHSYKDPHFRGDRNTIVHLFEWKWDDIASECENFLQHKGYAGVQVSPPNENLIIEGRPWWERYQPVSYLLITRSGNESSFKNMAKRCNAVGVRIYVDAVINHMSAENGIGTAGSVANATYKYFPGVPYGPNDFNEPCEITNYDDNVNARNCELVGLKDLDQGKQYVRDKIVEFMNHLIDLGVAGFRMDAARHIWPPNLKEIYSRLKNLNTQYGFPESARPFIYQEVSNMDRDYANLGTLVEFKYGRSLSNVFRGNDKLKWLVNWGPGWGLLDGLDAVAFIDNHDTQREQNGQSLTYKSAKQYKMAIAFMLAHPYGTTRIMSSYAFTDSNKGPPADNKGNIISPGFNSDDTCTNGWICEHRWREIYDMVEFRNVVAGTSIENWWSNDDQQIAFCRGNKGFIVFTNWGDVERDLQTCLPPGIYCDVISGKLVGGNCTGKSVTVKRDGKAFIKLGALEFNGMLAIHAKSKAR</sequence>
<dbReference type="GO" id="GO:0046872">
    <property type="term" value="F:metal ion binding"/>
    <property type="evidence" value="ECO:0007669"/>
    <property type="project" value="UniProtKB-KW"/>
</dbReference>
<feature type="chain" id="PRO_5041452787" description="Alpha-amylase" evidence="16">
    <location>
        <begin position="17"/>
        <end position="482"/>
    </location>
</feature>
<evidence type="ECO:0000256" key="1">
    <source>
        <dbReference type="ARBA" id="ARBA00000548"/>
    </source>
</evidence>
<evidence type="ECO:0000256" key="9">
    <source>
        <dbReference type="ARBA" id="ARBA00022837"/>
    </source>
</evidence>
<proteinExistence type="inferred from homology"/>
<dbReference type="GO" id="GO:0005975">
    <property type="term" value="P:carbohydrate metabolic process"/>
    <property type="evidence" value="ECO:0007669"/>
    <property type="project" value="InterPro"/>
</dbReference>
<keyword evidence="8 15" id="KW-0378">Hydrolase</keyword>
<dbReference type="Gene3D" id="3.20.20.80">
    <property type="entry name" value="Glycosidases"/>
    <property type="match status" value="1"/>
</dbReference>
<comment type="cofactor">
    <cofactor evidence="3">
        <name>chloride</name>
        <dbReference type="ChEBI" id="CHEBI:17996"/>
    </cofactor>
</comment>
<comment type="catalytic activity">
    <reaction evidence="1 15">
        <text>Endohydrolysis of (1-&gt;4)-alpha-D-glucosidic linkages in polysaccharides containing three or more (1-&gt;4)-alpha-linked D-glucose units.</text>
        <dbReference type="EC" id="3.2.1.1"/>
    </reaction>
</comment>
<comment type="caution">
    <text evidence="19">The sequence shown here is derived from an EMBL/GenBank/DDBJ whole genome shotgun (WGS) entry which is preliminary data.</text>
</comment>
<dbReference type="PANTHER" id="PTHR43447">
    <property type="entry name" value="ALPHA-AMYLASE"/>
    <property type="match status" value="1"/>
</dbReference>
<dbReference type="CDD" id="cd11317">
    <property type="entry name" value="AmyAc_bac_euk_AmyA"/>
    <property type="match status" value="1"/>
</dbReference>
<dbReference type="InterPro" id="IPR006047">
    <property type="entry name" value="GH13_cat_dom"/>
</dbReference>
<dbReference type="Proteomes" id="UP001168821">
    <property type="component" value="Unassembled WGS sequence"/>
</dbReference>
<keyword evidence="11" id="KW-0868">Chloride</keyword>
<keyword evidence="13 15" id="KW-0326">Glycosidase</keyword>
<dbReference type="Gene3D" id="2.60.40.1180">
    <property type="entry name" value="Golgi alpha-mannosidase II"/>
    <property type="match status" value="1"/>
</dbReference>
<evidence type="ECO:0000313" key="20">
    <source>
        <dbReference type="Proteomes" id="UP001168821"/>
    </source>
</evidence>
<evidence type="ECO:0000256" key="4">
    <source>
        <dbReference type="ARBA" id="ARBA00008061"/>
    </source>
</evidence>
<name>A0AA38IXP7_9CUCU</name>
<dbReference type="InterPro" id="IPR006046">
    <property type="entry name" value="Alpha_amylase"/>
</dbReference>
<dbReference type="InterPro" id="IPR013780">
    <property type="entry name" value="Glyco_hydro_b"/>
</dbReference>
<reference evidence="19" key="1">
    <citation type="journal article" date="2023" name="G3 (Bethesda)">
        <title>Whole genome assemblies of Zophobas morio and Tenebrio molitor.</title>
        <authorList>
            <person name="Kaur S."/>
            <person name="Stinson S.A."/>
            <person name="diCenzo G.C."/>
        </authorList>
    </citation>
    <scope>NUCLEOTIDE SEQUENCE</scope>
    <source>
        <strain evidence="19">QUZm001</strain>
    </source>
</reference>
<evidence type="ECO:0000256" key="3">
    <source>
        <dbReference type="ARBA" id="ARBA00001923"/>
    </source>
</evidence>
<keyword evidence="16" id="KW-0732">Signal</keyword>
<evidence type="ECO:0000256" key="14">
    <source>
        <dbReference type="RuleBase" id="RU003615"/>
    </source>
</evidence>
<evidence type="ECO:0000259" key="18">
    <source>
        <dbReference type="SMART" id="SM00642"/>
    </source>
</evidence>
<accession>A0AA38IXP7</accession>
<feature type="domain" description="Glycosyl hydrolase family 13 catalytic" evidence="18">
    <location>
        <begin position="27"/>
        <end position="384"/>
    </location>
</feature>